<evidence type="ECO:0000313" key="2">
    <source>
        <dbReference type="EMBL" id="GAD59792.1"/>
    </source>
</evidence>
<sequence>MTARLVTGLIAAGLLASCAPYEAEPTSVYQWERRQEGIERAHAQRVERCRAMNRDSERFTRECADLREID</sequence>
<dbReference type="PROSITE" id="PS51257">
    <property type="entry name" value="PROKAR_LIPOPROTEIN"/>
    <property type="match status" value="1"/>
</dbReference>
<evidence type="ECO:0000256" key="1">
    <source>
        <dbReference type="SAM" id="SignalP"/>
    </source>
</evidence>
<dbReference type="OrthoDB" id="7207031at2"/>
<proteinExistence type="predicted"/>
<evidence type="ECO:0000313" key="3">
    <source>
        <dbReference type="Proteomes" id="UP000016569"/>
    </source>
</evidence>
<reference evidence="3" key="1">
    <citation type="journal article" date="2013" name="Genome Announc.">
        <title>Draft Genome Sequence of the Dimorphic Prosthecate Bacterium Brevundimonas abyssalis TAR-001T.</title>
        <authorList>
            <person name="Tsubouchi T."/>
            <person name="Nishi S."/>
            <person name="Usui K."/>
            <person name="Shimane Y."/>
            <person name="Takaki Y."/>
            <person name="Maruyama T."/>
            <person name="Hatada Y."/>
        </authorList>
    </citation>
    <scope>NUCLEOTIDE SEQUENCE [LARGE SCALE GENOMIC DNA]</scope>
    <source>
        <strain evidence="3">TAR-001</strain>
    </source>
</reference>
<evidence type="ECO:0008006" key="4">
    <source>
        <dbReference type="Google" id="ProtNLM"/>
    </source>
</evidence>
<accession>A0A8E0NCD9</accession>
<organism evidence="2 3">
    <name type="scientific">Brevundimonas abyssalis TAR-001</name>
    <dbReference type="NCBI Taxonomy" id="1391729"/>
    <lineage>
        <taxon>Bacteria</taxon>
        <taxon>Pseudomonadati</taxon>
        <taxon>Pseudomonadota</taxon>
        <taxon>Alphaproteobacteria</taxon>
        <taxon>Caulobacterales</taxon>
        <taxon>Caulobacteraceae</taxon>
        <taxon>Brevundimonas</taxon>
    </lineage>
</organism>
<keyword evidence="1" id="KW-0732">Signal</keyword>
<dbReference type="RefSeq" id="WP_021697886.1">
    <property type="nucleotide sequence ID" value="NZ_BATC01000039.1"/>
</dbReference>
<dbReference type="EMBL" id="BATC01000039">
    <property type="protein sequence ID" value="GAD59792.1"/>
    <property type="molecule type" value="Genomic_DNA"/>
</dbReference>
<comment type="caution">
    <text evidence="2">The sequence shown here is derived from an EMBL/GenBank/DDBJ whole genome shotgun (WGS) entry which is preliminary data.</text>
</comment>
<gene>
    <name evidence="2" type="ORF">MBEBAB_2042</name>
</gene>
<dbReference type="AlphaFoldDB" id="A0A8E0NCD9"/>
<keyword evidence="3" id="KW-1185">Reference proteome</keyword>
<dbReference type="Proteomes" id="UP000016569">
    <property type="component" value="Unassembled WGS sequence"/>
</dbReference>
<protein>
    <recommendedName>
        <fullName evidence="4">Lipoprotein</fullName>
    </recommendedName>
</protein>
<feature type="chain" id="PRO_5034090726" description="Lipoprotein" evidence="1">
    <location>
        <begin position="24"/>
        <end position="70"/>
    </location>
</feature>
<feature type="signal peptide" evidence="1">
    <location>
        <begin position="1"/>
        <end position="23"/>
    </location>
</feature>
<name>A0A8E0NCD9_9CAUL</name>